<organism evidence="3">
    <name type="scientific">Solanum lycopersicum</name>
    <name type="common">Tomato</name>
    <name type="synonym">Lycopersicon esculentum</name>
    <dbReference type="NCBI Taxonomy" id="4081"/>
    <lineage>
        <taxon>Eukaryota</taxon>
        <taxon>Viridiplantae</taxon>
        <taxon>Streptophyta</taxon>
        <taxon>Embryophyta</taxon>
        <taxon>Tracheophyta</taxon>
        <taxon>Spermatophyta</taxon>
        <taxon>Magnoliopsida</taxon>
        <taxon>eudicotyledons</taxon>
        <taxon>Gunneridae</taxon>
        <taxon>Pentapetalae</taxon>
        <taxon>asterids</taxon>
        <taxon>lamiids</taxon>
        <taxon>Solanales</taxon>
        <taxon>Solanaceae</taxon>
        <taxon>Solanoideae</taxon>
        <taxon>Solaneae</taxon>
        <taxon>Solanum</taxon>
        <taxon>Solanum subgen. Lycopersicon</taxon>
    </lineage>
</organism>
<dbReference type="InterPro" id="IPR005162">
    <property type="entry name" value="Retrotrans_gag_dom"/>
</dbReference>
<protein>
    <recommendedName>
        <fullName evidence="2">Retrotransposon gag domain-containing protein</fullName>
    </recommendedName>
</protein>
<dbReference type="Gramene" id="Solyc09g076053.1.1">
    <property type="protein sequence ID" value="Solyc09g076053.1.1"/>
    <property type="gene ID" value="Solyc09g076053.1"/>
</dbReference>
<dbReference type="Proteomes" id="UP000004994">
    <property type="component" value="Chromosome 9"/>
</dbReference>
<feature type="compositionally biased region" description="Basic and acidic residues" evidence="1">
    <location>
        <begin position="181"/>
        <end position="192"/>
    </location>
</feature>
<evidence type="ECO:0000313" key="4">
    <source>
        <dbReference type="Proteomes" id="UP000004994"/>
    </source>
</evidence>
<name>A0A3Q7I6B4_SOLLC</name>
<accession>A0A3Q7I6B4</accession>
<dbReference type="OMA" id="ENXGNDE"/>
<dbReference type="Pfam" id="PF03732">
    <property type="entry name" value="Retrotrans_gag"/>
    <property type="match status" value="1"/>
</dbReference>
<evidence type="ECO:0000256" key="1">
    <source>
        <dbReference type="SAM" id="MobiDB-lite"/>
    </source>
</evidence>
<proteinExistence type="predicted"/>
<feature type="domain" description="Retrotransposon gag" evidence="2">
    <location>
        <begin position="20"/>
        <end position="89"/>
    </location>
</feature>
<reference evidence="3" key="2">
    <citation type="submission" date="2019-01" db="UniProtKB">
        <authorList>
            <consortium name="EnsemblPlants"/>
        </authorList>
    </citation>
    <scope>IDENTIFICATION</scope>
    <source>
        <strain evidence="3">cv. Heinz 1706</strain>
    </source>
</reference>
<sequence length="192" mass="22903">MESYFEHVDMHTEATKIRTAAMYLTDTAMLWWRRKKADMERGTCQIENWEQFKTELKRQFYPQNVVHEARRRLRELKQTSSVRDYIPSLTSEDLLFYFLDGLQNWAKQELQRRQVHDVDEAIVVAESLNDFHGNAVKGRDNRSRTIPPKVDNNNRGRSRPNTNRSNDTRSNPRDQPSNFRKNYEDRKRGAPQ</sequence>
<dbReference type="EnsemblPlants" id="Solyc09g076053.1.1">
    <property type="protein sequence ID" value="Solyc09g076053.1.1"/>
    <property type="gene ID" value="Solyc09g076053.1"/>
</dbReference>
<keyword evidence="4" id="KW-1185">Reference proteome</keyword>
<evidence type="ECO:0000259" key="2">
    <source>
        <dbReference type="Pfam" id="PF03732"/>
    </source>
</evidence>
<reference evidence="3" key="1">
    <citation type="journal article" date="2012" name="Nature">
        <title>The tomato genome sequence provides insights into fleshy fruit evolution.</title>
        <authorList>
            <consortium name="Tomato Genome Consortium"/>
        </authorList>
    </citation>
    <scope>NUCLEOTIDE SEQUENCE [LARGE SCALE GENOMIC DNA]</scope>
    <source>
        <strain evidence="3">cv. Heinz 1706</strain>
    </source>
</reference>
<evidence type="ECO:0000313" key="3">
    <source>
        <dbReference type="EnsemblPlants" id="Solyc09g076053.1.1"/>
    </source>
</evidence>
<dbReference type="InParanoid" id="A0A3Q7I6B4"/>
<feature type="compositionally biased region" description="Polar residues" evidence="1">
    <location>
        <begin position="151"/>
        <end position="165"/>
    </location>
</feature>
<feature type="region of interest" description="Disordered" evidence="1">
    <location>
        <begin position="133"/>
        <end position="192"/>
    </location>
</feature>
<dbReference type="AlphaFoldDB" id="A0A3Q7I6B4"/>